<accession>A0A4S2N2X2</accession>
<protein>
    <submittedName>
        <fullName evidence="2">Uncharacterized protein</fullName>
    </submittedName>
</protein>
<evidence type="ECO:0000313" key="2">
    <source>
        <dbReference type="EMBL" id="TGZ83481.1"/>
    </source>
</evidence>
<gene>
    <name evidence="2" type="ORF">EX30DRAFT_368837</name>
</gene>
<dbReference type="InParanoid" id="A0A4S2N2X2"/>
<reference evidence="2 3" key="1">
    <citation type="submission" date="2019-04" db="EMBL/GenBank/DDBJ databases">
        <title>Comparative genomics and transcriptomics to analyze fruiting body development in filamentous ascomycetes.</title>
        <authorList>
            <consortium name="DOE Joint Genome Institute"/>
            <person name="Lutkenhaus R."/>
            <person name="Traeger S."/>
            <person name="Breuer J."/>
            <person name="Kuo A."/>
            <person name="Lipzen A."/>
            <person name="Pangilinan J."/>
            <person name="Dilworth D."/>
            <person name="Sandor L."/>
            <person name="Poggeler S."/>
            <person name="Barry K."/>
            <person name="Grigoriev I.V."/>
            <person name="Nowrousian M."/>
        </authorList>
    </citation>
    <scope>NUCLEOTIDE SEQUENCE [LARGE SCALE GENOMIC DNA]</scope>
    <source>
        <strain evidence="2 3">CBS 389.68</strain>
    </source>
</reference>
<dbReference type="EMBL" id="ML220113">
    <property type="protein sequence ID" value="TGZ83481.1"/>
    <property type="molecule type" value="Genomic_DNA"/>
</dbReference>
<organism evidence="2 3">
    <name type="scientific">Ascodesmis nigricans</name>
    <dbReference type="NCBI Taxonomy" id="341454"/>
    <lineage>
        <taxon>Eukaryota</taxon>
        <taxon>Fungi</taxon>
        <taxon>Dikarya</taxon>
        <taxon>Ascomycota</taxon>
        <taxon>Pezizomycotina</taxon>
        <taxon>Pezizomycetes</taxon>
        <taxon>Pezizales</taxon>
        <taxon>Ascodesmidaceae</taxon>
        <taxon>Ascodesmis</taxon>
    </lineage>
</organism>
<evidence type="ECO:0000256" key="1">
    <source>
        <dbReference type="SAM" id="Coils"/>
    </source>
</evidence>
<name>A0A4S2N2X2_9PEZI</name>
<sequence>MAPFDLNHIQMAGSPTFKFVPRAQEGQVFLDFKDLRIYPSNVSLPKILAAGGLDVVKKEPKMPASKRQFIDISRDDNDDHHQQSPTMKTTLMETLSTHIDKYLQVRLSEKDLEASSMALKSSRRLKEKYRKRASANIEAEKKRKREALKSLEDVKNSFV</sequence>
<keyword evidence="1" id="KW-0175">Coiled coil</keyword>
<keyword evidence="3" id="KW-1185">Reference proteome</keyword>
<dbReference type="AlphaFoldDB" id="A0A4S2N2X2"/>
<dbReference type="Proteomes" id="UP000298138">
    <property type="component" value="Unassembled WGS sequence"/>
</dbReference>
<feature type="coiled-coil region" evidence="1">
    <location>
        <begin position="130"/>
        <end position="157"/>
    </location>
</feature>
<evidence type="ECO:0000313" key="3">
    <source>
        <dbReference type="Proteomes" id="UP000298138"/>
    </source>
</evidence>
<proteinExistence type="predicted"/>